<gene>
    <name evidence="2" type="ORF">ABENE_20990</name>
</gene>
<dbReference type="InterPro" id="IPR051781">
    <property type="entry name" value="Metallo-dep_Hydrolase"/>
</dbReference>
<dbReference type="eggNOG" id="COG1228">
    <property type="taxonomic scope" value="Bacteria"/>
</dbReference>
<dbReference type="InterPro" id="IPR032466">
    <property type="entry name" value="Metal_Hydrolase"/>
</dbReference>
<dbReference type="PANTHER" id="PTHR43135:SF3">
    <property type="entry name" value="ALPHA-D-RIBOSE 1-METHYLPHOSPHONATE 5-TRIPHOSPHATE DIPHOSPHATASE"/>
    <property type="match status" value="1"/>
</dbReference>
<dbReference type="SUPFAM" id="SSF51338">
    <property type="entry name" value="Composite domain of metallo-dependent hydrolases"/>
    <property type="match status" value="1"/>
</dbReference>
<dbReference type="Proteomes" id="UP000017837">
    <property type="component" value="Unassembled WGS sequence"/>
</dbReference>
<dbReference type="CDD" id="cd01299">
    <property type="entry name" value="Met_dep_hydrolase_A"/>
    <property type="match status" value="1"/>
</dbReference>
<accession>V4P5T3</accession>
<reference evidence="2 3" key="1">
    <citation type="journal article" date="2014" name="Nature">
        <title>Sequential evolution of bacterial morphology by co-option of a developmental regulator.</title>
        <authorList>
            <person name="Jiang C."/>
            <person name="Brown P.J."/>
            <person name="Ducret A."/>
            <person name="Brun Y.V."/>
        </authorList>
    </citation>
    <scope>NUCLEOTIDE SEQUENCE [LARGE SCALE GENOMIC DNA]</scope>
    <source>
        <strain evidence="2 3">DSM 16100</strain>
    </source>
</reference>
<dbReference type="SUPFAM" id="SSF51556">
    <property type="entry name" value="Metallo-dependent hydrolases"/>
    <property type="match status" value="1"/>
</dbReference>
<protein>
    <recommendedName>
        <fullName evidence="1">Amidohydrolase-related domain-containing protein</fullName>
    </recommendedName>
</protein>
<comment type="caution">
    <text evidence="2">The sequence shown here is derived from an EMBL/GenBank/DDBJ whole genome shotgun (WGS) entry which is preliminary data.</text>
</comment>
<evidence type="ECO:0000259" key="1">
    <source>
        <dbReference type="Pfam" id="PF01979"/>
    </source>
</evidence>
<dbReference type="InterPro" id="IPR057744">
    <property type="entry name" value="OTAase-like"/>
</dbReference>
<organism evidence="2 3">
    <name type="scientific">Asticcacaulis benevestitus DSM 16100 = ATCC BAA-896</name>
    <dbReference type="NCBI Taxonomy" id="1121022"/>
    <lineage>
        <taxon>Bacteria</taxon>
        <taxon>Pseudomonadati</taxon>
        <taxon>Pseudomonadota</taxon>
        <taxon>Alphaproteobacteria</taxon>
        <taxon>Caulobacterales</taxon>
        <taxon>Caulobacteraceae</taxon>
        <taxon>Asticcacaulis</taxon>
    </lineage>
</organism>
<keyword evidence="3" id="KW-1185">Reference proteome</keyword>
<dbReference type="PANTHER" id="PTHR43135">
    <property type="entry name" value="ALPHA-D-RIBOSE 1-METHYLPHOSPHONATE 5-TRIPHOSPHATE DIPHOSPHATASE"/>
    <property type="match status" value="1"/>
</dbReference>
<evidence type="ECO:0000313" key="3">
    <source>
        <dbReference type="Proteomes" id="UP000017837"/>
    </source>
</evidence>
<dbReference type="Gene3D" id="2.30.40.10">
    <property type="entry name" value="Urease, subunit C, domain 1"/>
    <property type="match status" value="1"/>
</dbReference>
<dbReference type="AlphaFoldDB" id="V4P5T3"/>
<dbReference type="InterPro" id="IPR006680">
    <property type="entry name" value="Amidohydro-rel"/>
</dbReference>
<feature type="domain" description="Amidohydrolase-related" evidence="1">
    <location>
        <begin position="94"/>
        <end position="422"/>
    </location>
</feature>
<evidence type="ECO:0000313" key="2">
    <source>
        <dbReference type="EMBL" id="ESQ82494.1"/>
    </source>
</evidence>
<dbReference type="InterPro" id="IPR011059">
    <property type="entry name" value="Metal-dep_hydrolase_composite"/>
</dbReference>
<sequence length="451" mass="48730">MLMSAAHAQVSLQDRRPVLKGIETVDDPRRIPRKPAAKKSKITVLRGGRVFDAVSAAARSATVVIEDNHIRAILPASSTDWPTEARVIDVTGETVMPGLIDMHVHLTYPDSDANIDEQGSAVDGAMRGTRNLRWLIESGFTSVRDLNGVGEAPYVLAQWSADNAIPAPRVFTAGHIITGTGGHATERPLTPTHGHDYAIEVNGADAWRGAVRQVFKDGASVIKIASHFAPDEVEAAVDEAHRLGLKVTCDCEGIYTEMAVKAGIDMIEHPLPRTDATITLMAKNHTASVPTLQVYQNVIDRNGGFYGSTSRRFAMTSQDDFDVFKKMKAAGIAMGVGTDTIGDANKMIPNVYIAELKWFVKGGYSLADTLKAATIVNARLLDMDDKIGSLEAGKLADILVVRGNPDQSLDDLQKVDLVIKDGIFYVENGQLVTPRHVAQPLLKPSPPETTK</sequence>
<dbReference type="GO" id="GO:0016810">
    <property type="term" value="F:hydrolase activity, acting on carbon-nitrogen (but not peptide) bonds"/>
    <property type="evidence" value="ECO:0007669"/>
    <property type="project" value="InterPro"/>
</dbReference>
<dbReference type="Pfam" id="PF01979">
    <property type="entry name" value="Amidohydro_1"/>
    <property type="match status" value="1"/>
</dbReference>
<dbReference type="Gene3D" id="3.20.20.140">
    <property type="entry name" value="Metal-dependent hydrolases"/>
    <property type="match status" value="1"/>
</dbReference>
<dbReference type="STRING" id="1121022.GCA_000376105_04260"/>
<dbReference type="EMBL" id="AWGB01000076">
    <property type="protein sequence ID" value="ESQ82494.1"/>
    <property type="molecule type" value="Genomic_DNA"/>
</dbReference>
<name>V4P5T3_9CAUL</name>
<proteinExistence type="predicted"/>
<dbReference type="PATRIC" id="fig|1121022.4.peg.4302"/>